<dbReference type="Gramene" id="MELO3C035738.2.1">
    <property type="protein sequence ID" value="MELO3C035738.2.1"/>
    <property type="gene ID" value="MELO3C035738.2"/>
</dbReference>
<evidence type="ECO:0000313" key="2">
    <source>
        <dbReference type="EnsemblPlants" id="MELO3C035738.2.1"/>
    </source>
</evidence>
<dbReference type="AlphaFoldDB" id="A0A9I9EM39"/>
<organism evidence="2">
    <name type="scientific">Cucumis melo</name>
    <name type="common">Muskmelon</name>
    <dbReference type="NCBI Taxonomy" id="3656"/>
    <lineage>
        <taxon>Eukaryota</taxon>
        <taxon>Viridiplantae</taxon>
        <taxon>Streptophyta</taxon>
        <taxon>Embryophyta</taxon>
        <taxon>Tracheophyta</taxon>
        <taxon>Spermatophyta</taxon>
        <taxon>Magnoliopsida</taxon>
        <taxon>eudicotyledons</taxon>
        <taxon>Gunneridae</taxon>
        <taxon>Pentapetalae</taxon>
        <taxon>rosids</taxon>
        <taxon>fabids</taxon>
        <taxon>Cucurbitales</taxon>
        <taxon>Cucurbitaceae</taxon>
        <taxon>Benincaseae</taxon>
        <taxon>Cucumis</taxon>
    </lineage>
</organism>
<proteinExistence type="predicted"/>
<accession>A0A9I9EM39</accession>
<feature type="region of interest" description="Disordered" evidence="1">
    <location>
        <begin position="1"/>
        <end position="31"/>
    </location>
</feature>
<protein>
    <submittedName>
        <fullName evidence="2">Uncharacterized protein</fullName>
    </submittedName>
</protein>
<sequence length="91" mass="10338">MASKGPFTETADSCIDQPIEKNRPRQSSASYDHWGSCSGEFLNTSIRSTGSITQHVVNEEDRSPMFDSLFKIIYRSIFFEDTSPRTILSRK</sequence>
<reference evidence="2" key="1">
    <citation type="submission" date="2023-03" db="UniProtKB">
        <authorList>
            <consortium name="EnsemblPlants"/>
        </authorList>
    </citation>
    <scope>IDENTIFICATION</scope>
</reference>
<dbReference type="EnsemblPlants" id="MELO3C035738.2.1">
    <property type="protein sequence ID" value="MELO3C035738.2.1"/>
    <property type="gene ID" value="MELO3C035738.2"/>
</dbReference>
<evidence type="ECO:0000256" key="1">
    <source>
        <dbReference type="SAM" id="MobiDB-lite"/>
    </source>
</evidence>
<name>A0A9I9EM39_CUCME</name>